<organism evidence="7 8">
    <name type="scientific">Obba rivulosa</name>
    <dbReference type="NCBI Taxonomy" id="1052685"/>
    <lineage>
        <taxon>Eukaryota</taxon>
        <taxon>Fungi</taxon>
        <taxon>Dikarya</taxon>
        <taxon>Basidiomycota</taxon>
        <taxon>Agaricomycotina</taxon>
        <taxon>Agaricomycetes</taxon>
        <taxon>Polyporales</taxon>
        <taxon>Gelatoporiaceae</taxon>
        <taxon>Obba</taxon>
    </lineage>
</organism>
<comment type="subcellular location">
    <subcellularLocation>
        <location evidence="1">Nucleus</location>
    </subcellularLocation>
</comment>
<dbReference type="GO" id="GO:0003713">
    <property type="term" value="F:transcription coactivator activity"/>
    <property type="evidence" value="ECO:0007669"/>
    <property type="project" value="TreeGrafter"/>
</dbReference>
<evidence type="ECO:0000256" key="1">
    <source>
        <dbReference type="ARBA" id="ARBA00004123"/>
    </source>
</evidence>
<evidence type="ECO:0000256" key="6">
    <source>
        <dbReference type="SAM" id="MobiDB-lite"/>
    </source>
</evidence>
<evidence type="ECO:0008006" key="9">
    <source>
        <dbReference type="Google" id="ProtNLM"/>
    </source>
</evidence>
<dbReference type="PANTHER" id="PTHR13130">
    <property type="entry name" value="34 KDA TRANSCRIPTIONAL CO-ACTIVATOR-RELATED"/>
    <property type="match status" value="1"/>
</dbReference>
<sequence>MSEDTSSELVSLRSKLTALTELHSRLQTLRQIPALLLRPPTSNVHAVTQEALLKHEFQELREVSEALRAEKVQAALVAARGSEAKDKSELGPVRRRGNNKRKRAPSPESPQPYRPFEPKSSVIFPPLDEAATPLQLDGLPDFLKEFNRPDKICKLRIYSPGRTGPLRCPVVLRFTIRDVAIIYLTLDRSFSSPSLIIESAIAFGPREQKPPHSQSDYAVFQKLSQQIAKMIQSQPQVPLQSVLSLLSSYEGLFVQRCVACGRMLSMESHIPPVARVWTRTGSAEAGIIWQWEPRHDTCLR</sequence>
<reference evidence="7 8" key="1">
    <citation type="submission" date="2016-07" db="EMBL/GenBank/DDBJ databases">
        <title>Draft genome of the white-rot fungus Obba rivulosa 3A-2.</title>
        <authorList>
            <consortium name="DOE Joint Genome Institute"/>
            <person name="Miettinen O."/>
            <person name="Riley R."/>
            <person name="Acob R."/>
            <person name="Barry K."/>
            <person name="Cullen D."/>
            <person name="De Vries R."/>
            <person name="Hainaut M."/>
            <person name="Hatakka A."/>
            <person name="Henrissat B."/>
            <person name="Hilden K."/>
            <person name="Kuo R."/>
            <person name="Labutti K."/>
            <person name="Lipzen A."/>
            <person name="Makela M.R."/>
            <person name="Sandor L."/>
            <person name="Spatafora J.W."/>
            <person name="Grigoriev I.V."/>
            <person name="Hibbett D.S."/>
        </authorList>
    </citation>
    <scope>NUCLEOTIDE SEQUENCE [LARGE SCALE GENOMIC DNA]</scope>
    <source>
        <strain evidence="7 8">3A-2</strain>
    </source>
</reference>
<evidence type="ECO:0000256" key="4">
    <source>
        <dbReference type="ARBA" id="ARBA00023163"/>
    </source>
</evidence>
<feature type="compositionally biased region" description="Basic residues" evidence="6">
    <location>
        <begin position="93"/>
        <end position="104"/>
    </location>
</feature>
<evidence type="ECO:0000256" key="3">
    <source>
        <dbReference type="ARBA" id="ARBA00023015"/>
    </source>
</evidence>
<keyword evidence="5" id="KW-0539">Nucleus</keyword>
<evidence type="ECO:0000313" key="8">
    <source>
        <dbReference type="Proteomes" id="UP000250043"/>
    </source>
</evidence>
<dbReference type="Pfam" id="PF11571">
    <property type="entry name" value="Med27"/>
    <property type="match status" value="1"/>
</dbReference>
<keyword evidence="4" id="KW-0804">Transcription</keyword>
<evidence type="ECO:0000256" key="5">
    <source>
        <dbReference type="ARBA" id="ARBA00023242"/>
    </source>
</evidence>
<gene>
    <name evidence="7" type="ORF">OBBRIDRAFT_774575</name>
</gene>
<proteinExistence type="inferred from homology"/>
<keyword evidence="3" id="KW-0805">Transcription regulation</keyword>
<accession>A0A8E2B167</accession>
<dbReference type="GO" id="GO:0006357">
    <property type="term" value="P:regulation of transcription by RNA polymerase II"/>
    <property type="evidence" value="ECO:0007669"/>
    <property type="project" value="TreeGrafter"/>
</dbReference>
<keyword evidence="8" id="KW-1185">Reference proteome</keyword>
<dbReference type="PANTHER" id="PTHR13130:SF4">
    <property type="entry name" value="MEDIATOR OF RNA POLYMERASE II TRANSCRIPTION SUBUNIT 27"/>
    <property type="match status" value="1"/>
</dbReference>
<dbReference type="OrthoDB" id="10261040at2759"/>
<dbReference type="GO" id="GO:0016592">
    <property type="term" value="C:mediator complex"/>
    <property type="evidence" value="ECO:0007669"/>
    <property type="project" value="InterPro"/>
</dbReference>
<evidence type="ECO:0000256" key="2">
    <source>
        <dbReference type="ARBA" id="ARBA00008048"/>
    </source>
</evidence>
<protein>
    <recommendedName>
        <fullName evidence="9">Mediator complex subunit 27</fullName>
    </recommendedName>
</protein>
<dbReference type="InterPro" id="IPR021627">
    <property type="entry name" value="Mediator_Med27"/>
</dbReference>
<feature type="region of interest" description="Disordered" evidence="6">
    <location>
        <begin position="80"/>
        <end position="118"/>
    </location>
</feature>
<dbReference type="Proteomes" id="UP000250043">
    <property type="component" value="Unassembled WGS sequence"/>
</dbReference>
<evidence type="ECO:0000313" key="7">
    <source>
        <dbReference type="EMBL" id="OCH91817.1"/>
    </source>
</evidence>
<name>A0A8E2B167_9APHY</name>
<dbReference type="EMBL" id="KV722379">
    <property type="protein sequence ID" value="OCH91817.1"/>
    <property type="molecule type" value="Genomic_DNA"/>
</dbReference>
<dbReference type="AlphaFoldDB" id="A0A8E2B167"/>
<comment type="similarity">
    <text evidence="2">Belongs to the Mediator complex subunit 27 family.</text>
</comment>